<evidence type="ECO:0000313" key="10">
    <source>
        <dbReference type="Proteomes" id="UP000295131"/>
    </source>
</evidence>
<gene>
    <name evidence="6" type="primary">deoB</name>
    <name evidence="9" type="ORF">E2A64_01910</name>
</gene>
<dbReference type="InterPro" id="IPR010045">
    <property type="entry name" value="DeoB"/>
</dbReference>
<dbReference type="PANTHER" id="PTHR21110">
    <property type="entry name" value="PHOSPHOPENTOMUTASE"/>
    <property type="match status" value="1"/>
</dbReference>
<dbReference type="PANTHER" id="PTHR21110:SF0">
    <property type="entry name" value="PHOSPHOPENTOMUTASE"/>
    <property type="match status" value="1"/>
</dbReference>
<evidence type="ECO:0000256" key="7">
    <source>
        <dbReference type="NCBIfam" id="TIGR01696"/>
    </source>
</evidence>
<dbReference type="InterPro" id="IPR024052">
    <property type="entry name" value="Phosphopentomutase_DeoB_cap_sf"/>
</dbReference>
<dbReference type="Pfam" id="PF01676">
    <property type="entry name" value="Metalloenzyme"/>
    <property type="match status" value="1"/>
</dbReference>
<dbReference type="GO" id="GO:0043094">
    <property type="term" value="P:metabolic compound salvage"/>
    <property type="evidence" value="ECO:0007669"/>
    <property type="project" value="UniProtKB-UniRule"/>
</dbReference>
<evidence type="ECO:0000256" key="4">
    <source>
        <dbReference type="ARBA" id="ARBA00023211"/>
    </source>
</evidence>
<dbReference type="GO" id="GO:0006018">
    <property type="term" value="P:2-deoxyribose 1-phosphate catabolic process"/>
    <property type="evidence" value="ECO:0007669"/>
    <property type="project" value="UniProtKB-UniRule"/>
</dbReference>
<dbReference type="OrthoDB" id="9769930at2"/>
<dbReference type="AlphaFoldDB" id="A0A4R5PM44"/>
<protein>
    <recommendedName>
        <fullName evidence="6 7">Phosphopentomutase</fullName>
        <ecNumber evidence="6 7">5.4.2.7</ecNumber>
    </recommendedName>
    <alternativeName>
        <fullName evidence="6">Phosphodeoxyribomutase</fullName>
    </alternativeName>
</protein>
<organism evidence="9 10">
    <name type="scientific">Pseudohoeflea suaedae</name>
    <dbReference type="NCBI Taxonomy" id="877384"/>
    <lineage>
        <taxon>Bacteria</taxon>
        <taxon>Pseudomonadati</taxon>
        <taxon>Pseudomonadota</taxon>
        <taxon>Alphaproteobacteria</taxon>
        <taxon>Hyphomicrobiales</taxon>
        <taxon>Rhizobiaceae</taxon>
        <taxon>Pseudohoeflea</taxon>
    </lineage>
</organism>
<dbReference type="UniPathway" id="UPA00087">
    <property type="reaction ID" value="UER00173"/>
</dbReference>
<dbReference type="NCBIfam" id="TIGR01696">
    <property type="entry name" value="deoB"/>
    <property type="match status" value="1"/>
</dbReference>
<dbReference type="GO" id="GO:0030145">
    <property type="term" value="F:manganese ion binding"/>
    <property type="evidence" value="ECO:0007669"/>
    <property type="project" value="UniProtKB-UniRule"/>
</dbReference>
<evidence type="ECO:0000256" key="5">
    <source>
        <dbReference type="ARBA" id="ARBA00023235"/>
    </source>
</evidence>
<comment type="cofactor">
    <cofactor evidence="6">
        <name>Mn(2+)</name>
        <dbReference type="ChEBI" id="CHEBI:29035"/>
    </cofactor>
    <text evidence="6">Binds 2 manganese ions.</text>
</comment>
<keyword evidence="3 6" id="KW-0479">Metal-binding</keyword>
<dbReference type="CDD" id="cd16009">
    <property type="entry name" value="PPM"/>
    <property type="match status" value="1"/>
</dbReference>
<feature type="binding site" evidence="6">
    <location>
        <position position="358"/>
    </location>
    <ligand>
        <name>Mn(2+)</name>
        <dbReference type="ChEBI" id="CHEBI:29035"/>
        <label>2</label>
    </ligand>
</feature>
<dbReference type="PIRSF" id="PIRSF001491">
    <property type="entry name" value="Ppentomutase"/>
    <property type="match status" value="1"/>
</dbReference>
<dbReference type="FunFam" id="3.30.70.1250:FF:000001">
    <property type="entry name" value="Phosphopentomutase"/>
    <property type="match status" value="1"/>
</dbReference>
<evidence type="ECO:0000256" key="3">
    <source>
        <dbReference type="ARBA" id="ARBA00022723"/>
    </source>
</evidence>
<feature type="domain" description="Metalloenzyme" evidence="8">
    <location>
        <begin position="3"/>
        <end position="397"/>
    </location>
</feature>
<dbReference type="HAMAP" id="MF_00740">
    <property type="entry name" value="Phosphopentomut"/>
    <property type="match status" value="1"/>
</dbReference>
<dbReference type="NCBIfam" id="NF003766">
    <property type="entry name" value="PRK05362.1"/>
    <property type="match status" value="1"/>
</dbReference>
<dbReference type="GO" id="GO:0000287">
    <property type="term" value="F:magnesium ion binding"/>
    <property type="evidence" value="ECO:0007669"/>
    <property type="project" value="UniProtKB-UniRule"/>
</dbReference>
<dbReference type="SUPFAM" id="SSF53649">
    <property type="entry name" value="Alkaline phosphatase-like"/>
    <property type="match status" value="1"/>
</dbReference>
<keyword evidence="4 6" id="KW-0464">Manganese</keyword>
<feature type="binding site" evidence="6">
    <location>
        <position position="346"/>
    </location>
    <ligand>
        <name>Mn(2+)</name>
        <dbReference type="ChEBI" id="CHEBI:29035"/>
        <label>1</label>
    </ligand>
</feature>
<comment type="caution">
    <text evidence="9">The sequence shown here is derived from an EMBL/GenBank/DDBJ whole genome shotgun (WGS) entry which is preliminary data.</text>
</comment>
<keyword evidence="10" id="KW-1185">Reference proteome</keyword>
<dbReference type="Gene3D" id="3.30.70.1250">
    <property type="entry name" value="Phosphopentomutase"/>
    <property type="match status" value="1"/>
</dbReference>
<accession>A0A4R5PM44</accession>
<proteinExistence type="inferred from homology"/>
<comment type="function">
    <text evidence="6">Isomerase that catalyzes the conversion of deoxy-ribose 1-phosphate (dRib-1-P) and ribose 1-phosphate (Rib-1-P) to deoxy-ribose 5-phosphate (dRib-5-P) and ribose 5-phosphate (Rib-5-P), respectively.</text>
</comment>
<dbReference type="InterPro" id="IPR017850">
    <property type="entry name" value="Alkaline_phosphatase_core_sf"/>
</dbReference>
<dbReference type="Proteomes" id="UP000295131">
    <property type="component" value="Unassembled WGS sequence"/>
</dbReference>
<dbReference type="Gene3D" id="3.40.720.10">
    <property type="entry name" value="Alkaline Phosphatase, subunit A"/>
    <property type="match status" value="1"/>
</dbReference>
<evidence type="ECO:0000256" key="2">
    <source>
        <dbReference type="ARBA" id="ARBA00022490"/>
    </source>
</evidence>
<dbReference type="GO" id="GO:0008973">
    <property type="term" value="F:phosphopentomutase activity"/>
    <property type="evidence" value="ECO:0007669"/>
    <property type="project" value="UniProtKB-UniRule"/>
</dbReference>
<dbReference type="EC" id="5.4.2.7" evidence="6 7"/>
<dbReference type="GO" id="GO:0006015">
    <property type="term" value="P:5-phosphoribose 1-diphosphate biosynthetic process"/>
    <property type="evidence" value="ECO:0007669"/>
    <property type="project" value="UniProtKB-UniPathway"/>
</dbReference>
<evidence type="ECO:0000256" key="6">
    <source>
        <dbReference type="HAMAP-Rule" id="MF_00740"/>
    </source>
</evidence>
<dbReference type="EMBL" id="SMSI01000001">
    <property type="protein sequence ID" value="TDH37918.1"/>
    <property type="molecule type" value="Genomic_DNA"/>
</dbReference>
<feature type="binding site" evidence="6">
    <location>
        <position position="10"/>
    </location>
    <ligand>
        <name>Mn(2+)</name>
        <dbReference type="ChEBI" id="CHEBI:29035"/>
        <label>1</label>
    </ligand>
</feature>
<sequence>MARAFLFVLDSFGIGGAPDAAKYGDAGSDTLGHIAEYAMTGLADRAGLREGPLALPHMVSLGLADAAYMASGFWPAGLNSHSAPRGLWGAASETSLGKDTPSGHWEIAGQPVAFEWGYFPNDGPAFDDELVEQFVENGNIPGILGNCHASGTEIIKQFGKEHLATGKPIFYTSSDSVVQIAAHEEHFGLARLYRLCEKIRDVIDPLNIGRVIARPFIGTPEKGFTRTGNRKDYSVPPPGPTLLDVAAEAGREVIAVGKIDDIFAHQGVTRRHKASGNDALFEATLKAMDGAGDGDLVFTNFVDFDMLYGHRRDVPGYAAALEAFDHRLPAVAKKLKPGDLVLLTADHGCDPTWRGTDHTRERVPILGFGPGMQARCIGLRPSYADIGASVAKHLKLPATAHGKSFL</sequence>
<feature type="binding site" evidence="6">
    <location>
        <position position="305"/>
    </location>
    <ligand>
        <name>Mn(2+)</name>
        <dbReference type="ChEBI" id="CHEBI:29035"/>
        <label>2</label>
    </ligand>
</feature>
<dbReference type="InterPro" id="IPR006124">
    <property type="entry name" value="Metalloenzyme"/>
</dbReference>
<comment type="catalytic activity">
    <reaction evidence="6">
        <text>alpha-D-ribose 1-phosphate = D-ribose 5-phosphate</text>
        <dbReference type="Rhea" id="RHEA:18793"/>
        <dbReference type="ChEBI" id="CHEBI:57720"/>
        <dbReference type="ChEBI" id="CHEBI:78346"/>
        <dbReference type="EC" id="5.4.2.7"/>
    </reaction>
</comment>
<keyword evidence="2 6" id="KW-0963">Cytoplasm</keyword>
<reference evidence="9 10" key="1">
    <citation type="journal article" date="2013" name="Int. J. Syst. Evol. Microbiol.">
        <title>Hoeflea suaedae sp. nov., an endophytic bacterium isolated from the root of the halophyte Suaeda maritima.</title>
        <authorList>
            <person name="Chung E.J."/>
            <person name="Park J.A."/>
            <person name="Pramanik P."/>
            <person name="Bibi F."/>
            <person name="Jeon C.O."/>
            <person name="Chung Y.R."/>
        </authorList>
    </citation>
    <scope>NUCLEOTIDE SEQUENCE [LARGE SCALE GENOMIC DNA]</scope>
    <source>
        <strain evidence="9 10">YC6898</strain>
    </source>
</reference>
<dbReference type="RefSeq" id="WP_133282755.1">
    <property type="nucleotide sequence ID" value="NZ_SMSI01000001.1"/>
</dbReference>
<comment type="subcellular location">
    <subcellularLocation>
        <location evidence="6">Cytoplasm</location>
    </subcellularLocation>
</comment>
<evidence type="ECO:0000259" key="8">
    <source>
        <dbReference type="Pfam" id="PF01676"/>
    </source>
</evidence>
<feature type="binding site" evidence="6">
    <location>
        <position position="347"/>
    </location>
    <ligand>
        <name>Mn(2+)</name>
        <dbReference type="ChEBI" id="CHEBI:29035"/>
        <label>1</label>
    </ligand>
</feature>
<comment type="similarity">
    <text evidence="1 6">Belongs to the phosphopentomutase family.</text>
</comment>
<feature type="binding site" evidence="6">
    <location>
        <position position="310"/>
    </location>
    <ligand>
        <name>Mn(2+)</name>
        <dbReference type="ChEBI" id="CHEBI:29035"/>
        <label>2</label>
    </ligand>
</feature>
<comment type="pathway">
    <text evidence="6">Carbohydrate degradation; 2-deoxy-D-ribose 1-phosphate degradation; D-glyceraldehyde 3-phosphate and acetaldehyde from 2-deoxy-alpha-D-ribose 1-phosphate: step 1/2.</text>
</comment>
<dbReference type="GO" id="GO:0009117">
    <property type="term" value="P:nucleotide metabolic process"/>
    <property type="evidence" value="ECO:0007669"/>
    <property type="project" value="UniProtKB-UniRule"/>
</dbReference>
<dbReference type="GO" id="GO:0005829">
    <property type="term" value="C:cytosol"/>
    <property type="evidence" value="ECO:0007669"/>
    <property type="project" value="TreeGrafter"/>
</dbReference>
<name>A0A4R5PM44_9HYPH</name>
<keyword evidence="5 6" id="KW-0413">Isomerase</keyword>
<evidence type="ECO:0000313" key="9">
    <source>
        <dbReference type="EMBL" id="TDH37918.1"/>
    </source>
</evidence>
<evidence type="ECO:0000256" key="1">
    <source>
        <dbReference type="ARBA" id="ARBA00010373"/>
    </source>
</evidence>
<comment type="catalytic activity">
    <reaction evidence="6">
        <text>2-deoxy-alpha-D-ribose 1-phosphate = 2-deoxy-D-ribose 5-phosphate</text>
        <dbReference type="Rhea" id="RHEA:27658"/>
        <dbReference type="ChEBI" id="CHEBI:57259"/>
        <dbReference type="ChEBI" id="CHEBI:62877"/>
        <dbReference type="EC" id="5.4.2.7"/>
    </reaction>
</comment>
<dbReference type="SUPFAM" id="SSF143856">
    <property type="entry name" value="DeoB insert domain-like"/>
    <property type="match status" value="1"/>
</dbReference>